<dbReference type="PANTHER" id="PTHR45138">
    <property type="entry name" value="REGULATORY COMPONENTS OF SENSORY TRANSDUCTION SYSTEM"/>
    <property type="match status" value="1"/>
</dbReference>
<dbReference type="PANTHER" id="PTHR45138:SF9">
    <property type="entry name" value="DIGUANYLATE CYCLASE DGCM-RELATED"/>
    <property type="match status" value="1"/>
</dbReference>
<organism evidence="3 4">
    <name type="scientific">Eiseniibacteriota bacterium</name>
    <dbReference type="NCBI Taxonomy" id="2212470"/>
    <lineage>
        <taxon>Bacteria</taxon>
        <taxon>Candidatus Eiseniibacteriota</taxon>
    </lineage>
</organism>
<dbReference type="SUPFAM" id="SSF55073">
    <property type="entry name" value="Nucleotide cyclase"/>
    <property type="match status" value="1"/>
</dbReference>
<evidence type="ECO:0000313" key="4">
    <source>
        <dbReference type="Proteomes" id="UP000316609"/>
    </source>
</evidence>
<feature type="domain" description="GGDEF" evidence="2">
    <location>
        <begin position="189"/>
        <end position="319"/>
    </location>
</feature>
<dbReference type="GO" id="GO:0052621">
    <property type="term" value="F:diguanylate cyclase activity"/>
    <property type="evidence" value="ECO:0007669"/>
    <property type="project" value="TreeGrafter"/>
</dbReference>
<dbReference type="InterPro" id="IPR050469">
    <property type="entry name" value="Diguanylate_Cyclase"/>
</dbReference>
<dbReference type="EMBL" id="VBOY01000060">
    <property type="protein sequence ID" value="TMQ66182.1"/>
    <property type="molecule type" value="Genomic_DNA"/>
</dbReference>
<dbReference type="Gene3D" id="3.30.70.270">
    <property type="match status" value="1"/>
</dbReference>
<name>A0A538TRD6_UNCEI</name>
<feature type="region of interest" description="Disordered" evidence="1">
    <location>
        <begin position="1"/>
        <end position="30"/>
    </location>
</feature>
<accession>A0A538TRD6</accession>
<dbReference type="InterPro" id="IPR003018">
    <property type="entry name" value="GAF"/>
</dbReference>
<evidence type="ECO:0000313" key="3">
    <source>
        <dbReference type="EMBL" id="TMQ66182.1"/>
    </source>
</evidence>
<dbReference type="PROSITE" id="PS50887">
    <property type="entry name" value="GGDEF"/>
    <property type="match status" value="1"/>
</dbReference>
<evidence type="ECO:0000259" key="2">
    <source>
        <dbReference type="PROSITE" id="PS50887"/>
    </source>
</evidence>
<dbReference type="InterPro" id="IPR029787">
    <property type="entry name" value="Nucleotide_cyclase"/>
</dbReference>
<dbReference type="InterPro" id="IPR029016">
    <property type="entry name" value="GAF-like_dom_sf"/>
</dbReference>
<evidence type="ECO:0000256" key="1">
    <source>
        <dbReference type="SAM" id="MobiDB-lite"/>
    </source>
</evidence>
<dbReference type="Gene3D" id="3.30.450.40">
    <property type="match status" value="1"/>
</dbReference>
<dbReference type="Proteomes" id="UP000316609">
    <property type="component" value="Unassembled WGS sequence"/>
</dbReference>
<gene>
    <name evidence="3" type="ORF">E6K78_06670</name>
</gene>
<proteinExistence type="predicted"/>
<reference evidence="3 4" key="1">
    <citation type="journal article" date="2019" name="Nat. Microbiol.">
        <title>Mediterranean grassland soil C-N compound turnover is dependent on rainfall and depth, and is mediated by genomically divergent microorganisms.</title>
        <authorList>
            <person name="Diamond S."/>
            <person name="Andeer P.F."/>
            <person name="Li Z."/>
            <person name="Crits-Christoph A."/>
            <person name="Burstein D."/>
            <person name="Anantharaman K."/>
            <person name="Lane K.R."/>
            <person name="Thomas B.C."/>
            <person name="Pan C."/>
            <person name="Northen T.R."/>
            <person name="Banfield J.F."/>
        </authorList>
    </citation>
    <scope>NUCLEOTIDE SEQUENCE [LARGE SCALE GENOMIC DNA]</scope>
    <source>
        <strain evidence="3">WS_8</strain>
    </source>
</reference>
<dbReference type="SMART" id="SM00267">
    <property type="entry name" value="GGDEF"/>
    <property type="match status" value="1"/>
</dbReference>
<dbReference type="SUPFAM" id="SSF55781">
    <property type="entry name" value="GAF domain-like"/>
    <property type="match status" value="1"/>
</dbReference>
<dbReference type="InterPro" id="IPR000160">
    <property type="entry name" value="GGDEF_dom"/>
</dbReference>
<protein>
    <submittedName>
        <fullName evidence="3">GGDEF domain-containing protein</fullName>
    </submittedName>
</protein>
<dbReference type="AlphaFoldDB" id="A0A538TRD6"/>
<dbReference type="NCBIfam" id="TIGR00254">
    <property type="entry name" value="GGDEF"/>
    <property type="match status" value="1"/>
</dbReference>
<dbReference type="Pfam" id="PF00990">
    <property type="entry name" value="GGDEF"/>
    <property type="match status" value="1"/>
</dbReference>
<dbReference type="CDD" id="cd01949">
    <property type="entry name" value="GGDEF"/>
    <property type="match status" value="1"/>
</dbReference>
<comment type="caution">
    <text evidence="3">The sequence shown here is derived from an EMBL/GenBank/DDBJ whole genome shotgun (WGS) entry which is preliminary data.</text>
</comment>
<dbReference type="Pfam" id="PF01590">
    <property type="entry name" value="GAF"/>
    <property type="match status" value="1"/>
</dbReference>
<dbReference type="InterPro" id="IPR043128">
    <property type="entry name" value="Rev_trsase/Diguanyl_cyclase"/>
</dbReference>
<sequence length="323" mass="34430">MKRDTSPGKHASAESPAPLRTRISDVAGSASQRRRASRSLWAACEALLSADDPRALGEALDALSRAFDCDGVALHSVGSSGDLEPWCARGAWQSEPGDLRACLSMPLERAGERVGVLDLQARAGQRWSPTQLGLIRTAAGALGAALGARVELQRLRCLPGRDVITGLPDARALRARLDEELGRTRRHGPPLGLVIVDLDRFAALNARYGRSTGDAVLAETALVLRLALRESDVLARLGTDRFGVLLPEADLGPARRCGERLRRAIEEHRFGRVGRISASFGVASSPSCGLEPLELLDNADRALSVAKKSGRRRVVSAAAGRAH</sequence>